<dbReference type="GO" id="GO:0016139">
    <property type="term" value="P:glycoside catabolic process"/>
    <property type="evidence" value="ECO:0007669"/>
    <property type="project" value="TreeGrafter"/>
</dbReference>
<dbReference type="InterPro" id="IPR057739">
    <property type="entry name" value="Glyco_hydro_29_N"/>
</dbReference>
<organism evidence="10 11">
    <name type="scientific">Streptoalloteichus hindustanus</name>
    <dbReference type="NCBI Taxonomy" id="2017"/>
    <lineage>
        <taxon>Bacteria</taxon>
        <taxon>Bacillati</taxon>
        <taxon>Actinomycetota</taxon>
        <taxon>Actinomycetes</taxon>
        <taxon>Pseudonocardiales</taxon>
        <taxon>Pseudonocardiaceae</taxon>
        <taxon>Streptoalloteichus</taxon>
    </lineage>
</organism>
<dbReference type="InterPro" id="IPR000933">
    <property type="entry name" value="Glyco_hydro_29"/>
</dbReference>
<name>A0A1M5NYL3_STRHI</name>
<evidence type="ECO:0000256" key="8">
    <source>
        <dbReference type="SAM" id="MobiDB-lite"/>
    </source>
</evidence>
<sequence length="470" mass="52383">MTHEPEQPVAPAAEAPPARPLPPWFDDAKLGIFIHWTAAAIPAFAPVHLVQGLQDRGPNVPRWQQRQFWRTLPYAETYQNTMAVPGSETSRYHAEHYGDLPYSAFVEQFRDQTLPAWEPESWARLFARAGARYVVLTTKTEDGFLLWPSDHPNPHQEGWQAGRDVVGELADAVRCHGLRFGAYYAEGLDWTFGGLPVTDDESFVRAMPTSDAYHAYTDAHWRELITRYQPSVLWNDYCLLPNLDAEALFRTYYQQVPDGVVNDRFDIPRQHDGQLHADFDTREYSNDTKPAARKWEACRGIGTSFGYNQLETEDSYLSSTQLIHLLIDTVAGGGNLLLNVGPTGSGDIPPEQAQRLVDLGDWLATHGDAIYGTRPWHRAKGITTEGLPVRYTASREVLHALVLGTPRGTTIDLDVRLQPGATVQLGACPHPLPWQSSPHGTRVQLPAPPAPEAALSLHISPREAVTDPVD</sequence>
<accession>A0A1M5NYL3</accession>
<dbReference type="PANTHER" id="PTHR10030:SF37">
    <property type="entry name" value="ALPHA-L-FUCOSIDASE-RELATED"/>
    <property type="match status" value="1"/>
</dbReference>
<dbReference type="Gene3D" id="2.60.40.1180">
    <property type="entry name" value="Golgi alpha-mannosidase II"/>
    <property type="match status" value="1"/>
</dbReference>
<comment type="function">
    <text evidence="1">Alpha-L-fucosidase is responsible for hydrolyzing the alpha-1,6-linked fucose joined to the reducing-end N-acetylglucosamine of the carbohydrate moieties of glycoproteins.</text>
</comment>
<gene>
    <name evidence="10" type="ORF">SAMN05444320_11710</name>
</gene>
<evidence type="ECO:0000256" key="1">
    <source>
        <dbReference type="ARBA" id="ARBA00004071"/>
    </source>
</evidence>
<keyword evidence="4" id="KW-0732">Signal</keyword>
<comment type="similarity">
    <text evidence="2">Belongs to the glycosyl hydrolase 29 family.</text>
</comment>
<feature type="domain" description="Glycoside hydrolase family 29 N-terminal" evidence="9">
    <location>
        <begin position="7"/>
        <end position="367"/>
    </location>
</feature>
<evidence type="ECO:0000313" key="10">
    <source>
        <dbReference type="EMBL" id="SHG94656.1"/>
    </source>
</evidence>
<dbReference type="PIRSF" id="PIRSF001092">
    <property type="entry name" value="Alpha-L-fucosidase"/>
    <property type="match status" value="1"/>
</dbReference>
<evidence type="ECO:0000256" key="2">
    <source>
        <dbReference type="ARBA" id="ARBA00007951"/>
    </source>
</evidence>
<dbReference type="InterPro" id="IPR016286">
    <property type="entry name" value="FUC_metazoa-typ"/>
</dbReference>
<dbReference type="RefSeq" id="WP_073489763.1">
    <property type="nucleotide sequence ID" value="NZ_FQVN01000017.1"/>
</dbReference>
<feature type="site" description="May be important for catalysis" evidence="7">
    <location>
        <position position="298"/>
    </location>
</feature>
<dbReference type="SUPFAM" id="SSF51445">
    <property type="entry name" value="(Trans)glycosidases"/>
    <property type="match status" value="1"/>
</dbReference>
<dbReference type="EC" id="3.2.1.51" evidence="3"/>
<evidence type="ECO:0000259" key="9">
    <source>
        <dbReference type="Pfam" id="PF01120"/>
    </source>
</evidence>
<dbReference type="AlphaFoldDB" id="A0A1M5NYL3"/>
<evidence type="ECO:0000256" key="4">
    <source>
        <dbReference type="ARBA" id="ARBA00022729"/>
    </source>
</evidence>
<dbReference type="GO" id="GO:0004560">
    <property type="term" value="F:alpha-L-fucosidase activity"/>
    <property type="evidence" value="ECO:0007669"/>
    <property type="project" value="InterPro"/>
</dbReference>
<dbReference type="Proteomes" id="UP000184501">
    <property type="component" value="Unassembled WGS sequence"/>
</dbReference>
<dbReference type="STRING" id="2017.SAMN05444320_11710"/>
<dbReference type="Gene3D" id="3.20.20.80">
    <property type="entry name" value="Glycosidases"/>
    <property type="match status" value="1"/>
</dbReference>
<evidence type="ECO:0000313" key="11">
    <source>
        <dbReference type="Proteomes" id="UP000184501"/>
    </source>
</evidence>
<dbReference type="PRINTS" id="PR00741">
    <property type="entry name" value="GLHYDRLASE29"/>
</dbReference>
<dbReference type="SMART" id="SM00812">
    <property type="entry name" value="Alpha_L_fucos"/>
    <property type="match status" value="1"/>
</dbReference>
<reference evidence="10 11" key="1">
    <citation type="submission" date="2016-11" db="EMBL/GenBank/DDBJ databases">
        <authorList>
            <person name="Jaros S."/>
            <person name="Januszkiewicz K."/>
            <person name="Wedrychowicz H."/>
        </authorList>
    </citation>
    <scope>NUCLEOTIDE SEQUENCE [LARGE SCALE GENOMIC DNA]</scope>
    <source>
        <strain evidence="10 11">DSM 44523</strain>
    </source>
</reference>
<evidence type="ECO:0000256" key="3">
    <source>
        <dbReference type="ARBA" id="ARBA00012662"/>
    </source>
</evidence>
<feature type="compositionally biased region" description="Low complexity" evidence="8">
    <location>
        <begin position="7"/>
        <end position="16"/>
    </location>
</feature>
<protein>
    <recommendedName>
        <fullName evidence="3">alpha-L-fucosidase</fullName>
        <ecNumber evidence="3">3.2.1.51</ecNumber>
    </recommendedName>
</protein>
<evidence type="ECO:0000256" key="5">
    <source>
        <dbReference type="ARBA" id="ARBA00022801"/>
    </source>
</evidence>
<keyword evidence="5" id="KW-0378">Hydrolase</keyword>
<keyword evidence="6" id="KW-0326">Glycosidase</keyword>
<dbReference type="GO" id="GO:0005764">
    <property type="term" value="C:lysosome"/>
    <property type="evidence" value="ECO:0007669"/>
    <property type="project" value="TreeGrafter"/>
</dbReference>
<dbReference type="InterPro" id="IPR017853">
    <property type="entry name" value="GH"/>
</dbReference>
<dbReference type="OrthoDB" id="5526311at2"/>
<evidence type="ECO:0000256" key="7">
    <source>
        <dbReference type="PIRSR" id="PIRSR001092-1"/>
    </source>
</evidence>
<dbReference type="PANTHER" id="PTHR10030">
    <property type="entry name" value="ALPHA-L-FUCOSIDASE"/>
    <property type="match status" value="1"/>
</dbReference>
<feature type="region of interest" description="Disordered" evidence="8">
    <location>
        <begin position="1"/>
        <end position="20"/>
    </location>
</feature>
<keyword evidence="11" id="KW-1185">Reference proteome</keyword>
<dbReference type="GO" id="GO:0006004">
    <property type="term" value="P:fucose metabolic process"/>
    <property type="evidence" value="ECO:0007669"/>
    <property type="project" value="InterPro"/>
</dbReference>
<evidence type="ECO:0000256" key="6">
    <source>
        <dbReference type="ARBA" id="ARBA00023295"/>
    </source>
</evidence>
<dbReference type="InterPro" id="IPR013780">
    <property type="entry name" value="Glyco_hydro_b"/>
</dbReference>
<proteinExistence type="inferred from homology"/>
<dbReference type="Pfam" id="PF01120">
    <property type="entry name" value="Alpha_L_fucos"/>
    <property type="match status" value="1"/>
</dbReference>
<dbReference type="EMBL" id="FQVN01000017">
    <property type="protein sequence ID" value="SHG94656.1"/>
    <property type="molecule type" value="Genomic_DNA"/>
</dbReference>